<reference evidence="3 4" key="1">
    <citation type="submission" date="2016-06" db="EMBL/GenBank/DDBJ databases">
        <title>Genome sequence of endosymbiont of Candidatus Endolucinida thiodiazotropha.</title>
        <authorList>
            <person name="Poehlein A."/>
            <person name="Koenig S."/>
            <person name="Heiden S.E."/>
            <person name="Thuermer A."/>
            <person name="Voget S."/>
            <person name="Daniel R."/>
            <person name="Markert S."/>
            <person name="Gros O."/>
            <person name="Schweder T."/>
        </authorList>
    </citation>
    <scope>NUCLEOTIDE SEQUENCE [LARGE SCALE GENOMIC DNA]</scope>
    <source>
        <strain evidence="3 4">COS</strain>
    </source>
</reference>
<dbReference type="NCBIfam" id="TIGR02099">
    <property type="entry name" value="YhdP family protein"/>
    <property type="match status" value="1"/>
</dbReference>
<accession>A0A7Z0VKU4</accession>
<feature type="transmembrane region" description="Helical" evidence="1">
    <location>
        <begin position="12"/>
        <end position="34"/>
    </location>
</feature>
<dbReference type="InterPro" id="IPR011836">
    <property type="entry name" value="YhdP"/>
</dbReference>
<protein>
    <recommendedName>
        <fullName evidence="2">YhdP central domain-containing protein</fullName>
    </recommendedName>
</protein>
<comment type="caution">
    <text evidence="3">The sequence shown here is derived from an EMBL/GenBank/DDBJ whole genome shotgun (WGS) entry which is preliminary data.</text>
</comment>
<keyword evidence="4" id="KW-1185">Reference proteome</keyword>
<dbReference type="OrthoDB" id="9762238at2"/>
<evidence type="ECO:0000256" key="1">
    <source>
        <dbReference type="SAM" id="Phobius"/>
    </source>
</evidence>
<gene>
    <name evidence="3" type="ORF">CODIS_21870</name>
</gene>
<dbReference type="Proteomes" id="UP000094769">
    <property type="component" value="Unassembled WGS sequence"/>
</dbReference>
<dbReference type="RefSeq" id="WP_069124790.1">
    <property type="nucleotide sequence ID" value="NZ_MARB01000011.1"/>
</dbReference>
<sequence>MLTVAKYLHARFWQSLAWLVIVVALLISALRLIVPLIDLDPYRREIERVAEEGAGVDLKIGDMKAQVKGIHLALNFTDVSVLDEKSSEPLLYAPEVLVNIQLLESLISGRLRLGDATVIGTKLKLERFSDGSVALQGMGGVSEGDPDTVAAILLGQNQLRLLDTEIHLKSAIPDQPPLRLSGVNLELRNDGLRHQLSLSTRIGKRGEESVRLIADLVQKDAASLAMSGDFYFRCEGLVIGGRLPEWMPPSYTIDEGELEVELWGDLQHGELQNLSGKGKLSDFRITGPGRTEPFALARLSTGLEWKRLHDGWHLELDQLDIEQAHGEWPTEQLRITWQLLEQQQTRFELSADALSLKELNDFLAIQKLPNPALHAALGGLSPQGRLSHLEFGFLKPRQGDLTWHLKGEVDGYAHQPWQDVPGVSGLKLAFDGDQAGGWLSVDSNNLMLDSPNLFRKPLHARRAMGDFAWKFDLEKGLHLNSDHVQMSSPDVKTLSRIDLQIPFTGKDLFIDMQSDFWDADGSRKSDYLPVGIMPDELVSWLDKAVVSGYVKSGSFLLYGPLSEFPFLQHQGRFEVWFGVEDLILDYMSQWPRLSEGVAEVHFVNNGLQVFLQEGMLLNSQLQDVAIEIERLKEASPVKIQGMATGSLQDLMAILGDTPLRSDFHAFVDAVEVDGATKTWVDLAIPLNKRDQLKIEGAVSFDQSAFTIKKADLTIDRISGRLQFNRTGVMGKGIRARLLGDEIDLDVMPYSHEGDHWTRVKAHMPVNLARLKQQFPEWKLDYFLGVGEGDVEVRIAHHESQVPVRLNLTSDLQGISITMPKPLGKPAESKVKFDMGADLRSDESTELRIRFDEKTHALFRFFEAREKPWIAAIGFSQEALSLEDVEGFHMSGHLERLNADSWISWVAQQAASGRGGPPTITMDLRVDELIALGTACPDTQFTYKNYADGYRINLTSETAQGMMQVPGQLDQQPIFGHFDYIKFDLEELARGITGQVDEQRQVTDLDPRDVPAVNLTVEDLYINDNPMGKGYVAWRKEADGITVDSLALVGDMVDLTGQGYWRLTPKGHSTSLNLKLHTNSLGDLQHALGIATGIEQAPTDVKAELYWPTSPLEMGAEKLYGSISLKVDKGLVNNVDPGVGRLIGLFSLNALGKRLALDFSDLFSKGLAFDSIEGNFTINDGDAYTSDLVMKSTAAVVDVRGRTGLATRSYDQKVVVTPNVSATLPLLGTLAINPTAGVALAMTQKLIGRLFDRIAMRTYEVTGSWDEPQFIQVNKSQEDTRGRALMPEMPGE</sequence>
<dbReference type="InterPro" id="IPR025263">
    <property type="entry name" value="YhdP_central"/>
</dbReference>
<feature type="domain" description="YhdP central" evidence="2">
    <location>
        <begin position="8"/>
        <end position="1268"/>
    </location>
</feature>
<dbReference type="PANTHER" id="PTHR38690:SF1">
    <property type="entry name" value="PROTEASE"/>
    <property type="match status" value="1"/>
</dbReference>
<proteinExistence type="predicted"/>
<evidence type="ECO:0000313" key="3">
    <source>
        <dbReference type="EMBL" id="ODJ87482.1"/>
    </source>
</evidence>
<dbReference type="EMBL" id="MARB01000011">
    <property type="protein sequence ID" value="ODJ87482.1"/>
    <property type="molecule type" value="Genomic_DNA"/>
</dbReference>
<dbReference type="PANTHER" id="PTHR38690">
    <property type="entry name" value="PROTEASE-RELATED"/>
    <property type="match status" value="1"/>
</dbReference>
<organism evidence="3 4">
    <name type="scientific">Candidatus Thiodiazotropha endolucinida</name>
    <dbReference type="NCBI Taxonomy" id="1655433"/>
    <lineage>
        <taxon>Bacteria</taxon>
        <taxon>Pseudomonadati</taxon>
        <taxon>Pseudomonadota</taxon>
        <taxon>Gammaproteobacteria</taxon>
        <taxon>Chromatiales</taxon>
        <taxon>Sedimenticolaceae</taxon>
        <taxon>Candidatus Thiodiazotropha</taxon>
    </lineage>
</organism>
<name>A0A7Z0VKU4_9GAMM</name>
<evidence type="ECO:0000259" key="2">
    <source>
        <dbReference type="Pfam" id="PF13116"/>
    </source>
</evidence>
<evidence type="ECO:0000313" key="4">
    <source>
        <dbReference type="Proteomes" id="UP000094769"/>
    </source>
</evidence>
<dbReference type="Pfam" id="PF13116">
    <property type="entry name" value="YhdP"/>
    <property type="match status" value="1"/>
</dbReference>
<keyword evidence="1" id="KW-0472">Membrane</keyword>
<keyword evidence="1" id="KW-0812">Transmembrane</keyword>
<keyword evidence="1" id="KW-1133">Transmembrane helix</keyword>